<dbReference type="Proteomes" id="UP001500151">
    <property type="component" value="Unassembled WGS sequence"/>
</dbReference>
<accession>A0ABP6CY26</accession>
<keyword evidence="2" id="KW-1185">Reference proteome</keyword>
<dbReference type="EMBL" id="BAAASJ010000024">
    <property type="protein sequence ID" value="GAA2631031.1"/>
    <property type="molecule type" value="Genomic_DNA"/>
</dbReference>
<protein>
    <submittedName>
        <fullName evidence="1">Uncharacterized protein</fullName>
    </submittedName>
</protein>
<sequence>MPLGARAVRLARRLESRALTRSGNPVRPDQPRDRYADGISGWIFGSVVLLGIQQCQGVADSLFEEFVGKLPVRQGTGELQRPGQHAEEAE</sequence>
<proteinExistence type="predicted"/>
<comment type="caution">
    <text evidence="1">The sequence shown here is derived from an EMBL/GenBank/DDBJ whole genome shotgun (WGS) entry which is preliminary data.</text>
</comment>
<name>A0ABP6CY26_9ACTN</name>
<gene>
    <name evidence="1" type="ORF">GCM10010307_23310</name>
</gene>
<evidence type="ECO:0000313" key="1">
    <source>
        <dbReference type="EMBL" id="GAA2631031.1"/>
    </source>
</evidence>
<organism evidence="1 2">
    <name type="scientific">Streptomyces vastus</name>
    <dbReference type="NCBI Taxonomy" id="285451"/>
    <lineage>
        <taxon>Bacteria</taxon>
        <taxon>Bacillati</taxon>
        <taxon>Actinomycetota</taxon>
        <taxon>Actinomycetes</taxon>
        <taxon>Kitasatosporales</taxon>
        <taxon>Streptomycetaceae</taxon>
        <taxon>Streptomyces</taxon>
    </lineage>
</organism>
<reference evidence="2" key="1">
    <citation type="journal article" date="2019" name="Int. J. Syst. Evol. Microbiol.">
        <title>The Global Catalogue of Microorganisms (GCM) 10K type strain sequencing project: providing services to taxonomists for standard genome sequencing and annotation.</title>
        <authorList>
            <consortium name="The Broad Institute Genomics Platform"/>
            <consortium name="The Broad Institute Genome Sequencing Center for Infectious Disease"/>
            <person name="Wu L."/>
            <person name="Ma J."/>
        </authorList>
    </citation>
    <scope>NUCLEOTIDE SEQUENCE [LARGE SCALE GENOMIC DNA]</scope>
    <source>
        <strain evidence="2">JCM 4524</strain>
    </source>
</reference>
<evidence type="ECO:0000313" key="2">
    <source>
        <dbReference type="Proteomes" id="UP001500151"/>
    </source>
</evidence>